<keyword evidence="1" id="KW-0472">Membrane</keyword>
<sequence>MMRNLMYGAVSGAVATAAMSVVMVAGQRAGFMADQPPKRIARAALPGHKHRRKPGEGVLGAVAHVGFGSASGGLFGLMTRGRHTPLPLGIAYALTIWIGSYAGWVPRLGILPSIPRDQPGRQTVMAAGHVVYGVTLACAMNRLTSGRQGSRDTGV</sequence>
<keyword evidence="1" id="KW-1133">Transmembrane helix</keyword>
<feature type="transmembrane region" description="Helical" evidence="1">
    <location>
        <begin position="58"/>
        <end position="78"/>
    </location>
</feature>
<keyword evidence="2" id="KW-0732">Signal</keyword>
<evidence type="ECO:0008006" key="5">
    <source>
        <dbReference type="Google" id="ProtNLM"/>
    </source>
</evidence>
<proteinExistence type="predicted"/>
<dbReference type="EMBL" id="VCKY01000130">
    <property type="protein sequence ID" value="TMR12748.1"/>
    <property type="molecule type" value="Genomic_DNA"/>
</dbReference>
<comment type="caution">
    <text evidence="3">The sequence shown here is derived from an EMBL/GenBank/DDBJ whole genome shotgun (WGS) entry which is preliminary data.</text>
</comment>
<evidence type="ECO:0000256" key="1">
    <source>
        <dbReference type="SAM" id="Phobius"/>
    </source>
</evidence>
<reference evidence="3 4" key="1">
    <citation type="submission" date="2019-05" db="EMBL/GenBank/DDBJ databases">
        <title>Draft genome sequence of Nonomuraea turkmeniaca DSM 43926.</title>
        <authorList>
            <person name="Saricaoglu S."/>
            <person name="Isik K."/>
        </authorList>
    </citation>
    <scope>NUCLEOTIDE SEQUENCE [LARGE SCALE GENOMIC DNA]</scope>
    <source>
        <strain evidence="3 4">DSM 43926</strain>
    </source>
</reference>
<dbReference type="InterPro" id="IPR046739">
    <property type="entry name" value="DUF6789"/>
</dbReference>
<evidence type="ECO:0000313" key="3">
    <source>
        <dbReference type="EMBL" id="TMR12748.1"/>
    </source>
</evidence>
<name>A0A5S4F8C8_9ACTN</name>
<feature type="chain" id="PRO_5024453307" description="DUF1440 domain-containing protein" evidence="2">
    <location>
        <begin position="21"/>
        <end position="155"/>
    </location>
</feature>
<accession>A0A5S4F8C8</accession>
<dbReference type="Proteomes" id="UP000309128">
    <property type="component" value="Unassembled WGS sequence"/>
</dbReference>
<feature type="transmembrane region" description="Helical" evidence="1">
    <location>
        <begin position="124"/>
        <end position="143"/>
    </location>
</feature>
<evidence type="ECO:0000313" key="4">
    <source>
        <dbReference type="Proteomes" id="UP000309128"/>
    </source>
</evidence>
<dbReference type="AlphaFoldDB" id="A0A5S4F8C8"/>
<dbReference type="OrthoDB" id="6165073at2"/>
<protein>
    <recommendedName>
        <fullName evidence="5">DUF1440 domain-containing protein</fullName>
    </recommendedName>
</protein>
<organism evidence="3 4">
    <name type="scientific">Nonomuraea turkmeniaca</name>
    <dbReference type="NCBI Taxonomy" id="103838"/>
    <lineage>
        <taxon>Bacteria</taxon>
        <taxon>Bacillati</taxon>
        <taxon>Actinomycetota</taxon>
        <taxon>Actinomycetes</taxon>
        <taxon>Streptosporangiales</taxon>
        <taxon>Streptosporangiaceae</taxon>
        <taxon>Nonomuraea</taxon>
    </lineage>
</organism>
<evidence type="ECO:0000256" key="2">
    <source>
        <dbReference type="SAM" id="SignalP"/>
    </source>
</evidence>
<feature type="signal peptide" evidence="2">
    <location>
        <begin position="1"/>
        <end position="20"/>
    </location>
</feature>
<keyword evidence="1" id="KW-0812">Transmembrane</keyword>
<gene>
    <name evidence="3" type="ORF">ETD86_32065</name>
</gene>
<dbReference type="Pfam" id="PF20587">
    <property type="entry name" value="DUF6789"/>
    <property type="match status" value="1"/>
</dbReference>
<keyword evidence="4" id="KW-1185">Reference proteome</keyword>
<dbReference type="RefSeq" id="WP_138670391.1">
    <property type="nucleotide sequence ID" value="NZ_VCKY01000130.1"/>
</dbReference>
<feature type="transmembrane region" description="Helical" evidence="1">
    <location>
        <begin position="85"/>
        <end position="104"/>
    </location>
</feature>